<dbReference type="Pfam" id="PF01715">
    <property type="entry name" value="IPPT"/>
    <property type="match status" value="1"/>
</dbReference>
<dbReference type="RefSeq" id="WP_073071255.1">
    <property type="nucleotide sequence ID" value="NZ_FQXN01000001.1"/>
</dbReference>
<dbReference type="NCBIfam" id="TIGR00174">
    <property type="entry name" value="miaA"/>
    <property type="match status" value="1"/>
</dbReference>
<evidence type="ECO:0000256" key="9">
    <source>
        <dbReference type="ARBA" id="ARBA00049563"/>
    </source>
</evidence>
<keyword evidence="15" id="KW-1185">Reference proteome</keyword>
<feature type="site" description="Interaction with substrate tRNA" evidence="10">
    <location>
        <position position="99"/>
    </location>
</feature>
<name>A0A1M5QZT5_9BACT</name>
<dbReference type="GO" id="GO:0005524">
    <property type="term" value="F:ATP binding"/>
    <property type="evidence" value="ECO:0007669"/>
    <property type="project" value="UniProtKB-UniRule"/>
</dbReference>
<feature type="binding site" evidence="10">
    <location>
        <begin position="10"/>
        <end position="15"/>
    </location>
    <ligand>
        <name>substrate</name>
    </ligand>
</feature>
<feature type="region of interest" description="Interaction with substrate tRNA" evidence="10">
    <location>
        <begin position="33"/>
        <end position="36"/>
    </location>
</feature>
<keyword evidence="7 10" id="KW-0067">ATP-binding</keyword>
<accession>A0A1M5QZT5</accession>
<dbReference type="PANTHER" id="PTHR11088">
    <property type="entry name" value="TRNA DIMETHYLALLYLTRANSFERASE"/>
    <property type="match status" value="1"/>
</dbReference>
<dbReference type="OrthoDB" id="9776390at2"/>
<sequence>MKYIIISGPTAVGKTDIILELGQKLNFHVISVDSRQVYKHMDIGTAKPTVEEQKLVRHHLIDFIKPDEYYNAFQYRQDALKIQQKLLKQGIYPVFVGGTGLYIDALTKGMFEGVPRDENLRKELSNLEKQEPGILRSMLEKYDPASATRIHPADIKRTIRALEVYMKTGKKISELQHHHSISDDYIIIVLNRNRDELHERINTRVDAMIKNGLVDEVKKLIMKYPVNLNAFQTIGYKELILHFERKYDFKTAIHLIKRNTRRFARRQIIWLRRYKNARWFNLSELSRKEILTLLENIITKARGGGNGNPL</sequence>
<evidence type="ECO:0000256" key="10">
    <source>
        <dbReference type="HAMAP-Rule" id="MF_00185"/>
    </source>
</evidence>
<dbReference type="PANTHER" id="PTHR11088:SF60">
    <property type="entry name" value="TRNA DIMETHYLALLYLTRANSFERASE"/>
    <property type="match status" value="1"/>
</dbReference>
<organism evidence="14 15">
    <name type="scientific">Thermosipho atlanticus DSM 15807</name>
    <dbReference type="NCBI Taxonomy" id="1123380"/>
    <lineage>
        <taxon>Bacteria</taxon>
        <taxon>Thermotogati</taxon>
        <taxon>Thermotogota</taxon>
        <taxon>Thermotogae</taxon>
        <taxon>Thermotogales</taxon>
        <taxon>Fervidobacteriaceae</taxon>
        <taxon>Thermosipho</taxon>
    </lineage>
</organism>
<dbReference type="FunFam" id="1.10.20.140:FF:000001">
    <property type="entry name" value="tRNA dimethylallyltransferase"/>
    <property type="match status" value="1"/>
</dbReference>
<comment type="subunit">
    <text evidence="10">Monomer.</text>
</comment>
<dbReference type="InterPro" id="IPR018022">
    <property type="entry name" value="IPT"/>
</dbReference>
<keyword evidence="4 10" id="KW-0808">Transferase</keyword>
<comment type="function">
    <text evidence="2 10 12">Catalyzes the transfer of a dimethylallyl group onto the adenine at position 37 in tRNAs that read codons beginning with uridine, leading to the formation of N6-(dimethylallyl)adenosine (i(6)A).</text>
</comment>
<evidence type="ECO:0000313" key="15">
    <source>
        <dbReference type="Proteomes" id="UP000242592"/>
    </source>
</evidence>
<comment type="cofactor">
    <cofactor evidence="1 10">
        <name>Mg(2+)</name>
        <dbReference type="ChEBI" id="CHEBI:18420"/>
    </cofactor>
</comment>
<keyword evidence="5 10" id="KW-0819">tRNA processing</keyword>
<evidence type="ECO:0000256" key="4">
    <source>
        <dbReference type="ARBA" id="ARBA00022679"/>
    </source>
</evidence>
<dbReference type="HAMAP" id="MF_00185">
    <property type="entry name" value="IPP_trans"/>
    <property type="match status" value="1"/>
</dbReference>
<evidence type="ECO:0000256" key="2">
    <source>
        <dbReference type="ARBA" id="ARBA00003213"/>
    </source>
</evidence>
<evidence type="ECO:0000256" key="8">
    <source>
        <dbReference type="ARBA" id="ARBA00022842"/>
    </source>
</evidence>
<gene>
    <name evidence="10" type="primary">miaA</name>
    <name evidence="14" type="ORF">SAMN02745199_0246</name>
</gene>
<dbReference type="Gene3D" id="1.10.20.140">
    <property type="match status" value="1"/>
</dbReference>
<dbReference type="InterPro" id="IPR027417">
    <property type="entry name" value="P-loop_NTPase"/>
</dbReference>
<dbReference type="STRING" id="1123380.SAMN02745199_0246"/>
<dbReference type="SUPFAM" id="SSF52540">
    <property type="entry name" value="P-loop containing nucleoside triphosphate hydrolases"/>
    <property type="match status" value="2"/>
</dbReference>
<dbReference type="Gene3D" id="3.40.50.300">
    <property type="entry name" value="P-loop containing nucleotide triphosphate hydrolases"/>
    <property type="match status" value="1"/>
</dbReference>
<evidence type="ECO:0000256" key="1">
    <source>
        <dbReference type="ARBA" id="ARBA00001946"/>
    </source>
</evidence>
<comment type="caution">
    <text evidence="10">Lacks conserved residue(s) required for the propagation of feature annotation.</text>
</comment>
<evidence type="ECO:0000256" key="13">
    <source>
        <dbReference type="RuleBase" id="RU003785"/>
    </source>
</evidence>
<comment type="catalytic activity">
    <reaction evidence="9 10 11">
        <text>adenosine(37) in tRNA + dimethylallyl diphosphate = N(6)-dimethylallyladenosine(37) in tRNA + diphosphate</text>
        <dbReference type="Rhea" id="RHEA:26482"/>
        <dbReference type="Rhea" id="RHEA-COMP:10162"/>
        <dbReference type="Rhea" id="RHEA-COMP:10375"/>
        <dbReference type="ChEBI" id="CHEBI:33019"/>
        <dbReference type="ChEBI" id="CHEBI:57623"/>
        <dbReference type="ChEBI" id="CHEBI:74411"/>
        <dbReference type="ChEBI" id="CHEBI:74415"/>
        <dbReference type="EC" id="2.5.1.75"/>
    </reaction>
</comment>
<evidence type="ECO:0000256" key="12">
    <source>
        <dbReference type="RuleBase" id="RU003784"/>
    </source>
</evidence>
<feature type="site" description="Interaction with substrate tRNA" evidence="10">
    <location>
        <position position="121"/>
    </location>
</feature>
<evidence type="ECO:0000256" key="5">
    <source>
        <dbReference type="ARBA" id="ARBA00022694"/>
    </source>
</evidence>
<protein>
    <recommendedName>
        <fullName evidence="10">tRNA dimethylallyltransferase</fullName>
        <ecNumber evidence="10">2.5.1.75</ecNumber>
    </recommendedName>
    <alternativeName>
        <fullName evidence="10">Dimethylallyl diphosphate:tRNA dimethylallyltransferase</fullName>
        <shortName evidence="10">DMAPP:tRNA dimethylallyltransferase</shortName>
        <shortName evidence="10">DMATase</shortName>
    </alternativeName>
    <alternativeName>
        <fullName evidence="10">Isopentenyl-diphosphate:tRNA isopentenyltransferase</fullName>
        <shortName evidence="10">IPP transferase</shortName>
        <shortName evidence="10">IPPT</shortName>
        <shortName evidence="10">IPTase</shortName>
    </alternativeName>
</protein>
<evidence type="ECO:0000256" key="6">
    <source>
        <dbReference type="ARBA" id="ARBA00022741"/>
    </source>
</evidence>
<dbReference type="AlphaFoldDB" id="A0A1M5QZT5"/>
<evidence type="ECO:0000256" key="3">
    <source>
        <dbReference type="ARBA" id="ARBA00005842"/>
    </source>
</evidence>
<dbReference type="GO" id="GO:0006400">
    <property type="term" value="P:tRNA modification"/>
    <property type="evidence" value="ECO:0007669"/>
    <property type="project" value="TreeGrafter"/>
</dbReference>
<keyword evidence="8 10" id="KW-0460">Magnesium</keyword>
<dbReference type="EC" id="2.5.1.75" evidence="10"/>
<dbReference type="EMBL" id="FQXN01000001">
    <property type="protein sequence ID" value="SHH19431.1"/>
    <property type="molecule type" value="Genomic_DNA"/>
</dbReference>
<dbReference type="GO" id="GO:0052381">
    <property type="term" value="F:tRNA dimethylallyltransferase activity"/>
    <property type="evidence" value="ECO:0007669"/>
    <property type="project" value="UniProtKB-UniRule"/>
</dbReference>
<proteinExistence type="inferred from homology"/>
<keyword evidence="6 10" id="KW-0547">Nucleotide-binding</keyword>
<feature type="binding site" evidence="10">
    <location>
        <begin position="8"/>
        <end position="15"/>
    </location>
    <ligand>
        <name>ATP</name>
        <dbReference type="ChEBI" id="CHEBI:30616"/>
    </ligand>
</feature>
<evidence type="ECO:0000313" key="14">
    <source>
        <dbReference type="EMBL" id="SHH19431.1"/>
    </source>
</evidence>
<reference evidence="15" key="1">
    <citation type="submission" date="2016-11" db="EMBL/GenBank/DDBJ databases">
        <authorList>
            <person name="Varghese N."/>
            <person name="Submissions S."/>
        </authorList>
    </citation>
    <scope>NUCLEOTIDE SEQUENCE [LARGE SCALE GENOMIC DNA]</scope>
    <source>
        <strain evidence="15">DSM 15807</strain>
    </source>
</reference>
<dbReference type="InterPro" id="IPR039657">
    <property type="entry name" value="Dimethylallyltransferase"/>
</dbReference>
<dbReference type="Proteomes" id="UP000242592">
    <property type="component" value="Unassembled WGS sequence"/>
</dbReference>
<evidence type="ECO:0000256" key="7">
    <source>
        <dbReference type="ARBA" id="ARBA00022840"/>
    </source>
</evidence>
<evidence type="ECO:0000256" key="11">
    <source>
        <dbReference type="RuleBase" id="RU003783"/>
    </source>
</evidence>
<comment type="similarity">
    <text evidence="3 10 13">Belongs to the IPP transferase family.</text>
</comment>